<feature type="chain" id="PRO_5038623724" description="Photosynthesis system II assembly factor Ycf48/Hcf136-like domain-containing protein" evidence="1">
    <location>
        <begin position="26"/>
        <end position="345"/>
    </location>
</feature>
<feature type="signal peptide" evidence="1">
    <location>
        <begin position="1"/>
        <end position="25"/>
    </location>
</feature>
<dbReference type="CDD" id="cd15482">
    <property type="entry name" value="Sialidase_non-viral"/>
    <property type="match status" value="1"/>
</dbReference>
<accession>A0A1V4HFA2</accession>
<gene>
    <name evidence="2" type="ORF">BC351_32505</name>
</gene>
<evidence type="ECO:0008006" key="4">
    <source>
        <dbReference type="Google" id="ProtNLM"/>
    </source>
</evidence>
<dbReference type="RefSeq" id="WP_079416163.1">
    <property type="nucleotide sequence ID" value="NZ_MBTG01000025.1"/>
</dbReference>
<protein>
    <recommendedName>
        <fullName evidence="4">Photosynthesis system II assembly factor Ycf48/Hcf136-like domain-containing protein</fullName>
    </recommendedName>
</protein>
<comment type="caution">
    <text evidence="2">The sequence shown here is derived from an EMBL/GenBank/DDBJ whole genome shotgun (WGS) entry which is preliminary data.</text>
</comment>
<reference evidence="3" key="1">
    <citation type="submission" date="2016-07" db="EMBL/GenBank/DDBJ databases">
        <authorList>
            <person name="Florea S."/>
            <person name="Webb J.S."/>
            <person name="Jaromczyk J."/>
            <person name="Schardl C.L."/>
        </authorList>
    </citation>
    <scope>NUCLEOTIDE SEQUENCE [LARGE SCALE GENOMIC DNA]</scope>
    <source>
        <strain evidence="3">CY1</strain>
    </source>
</reference>
<dbReference type="InterPro" id="IPR015943">
    <property type="entry name" value="WD40/YVTN_repeat-like_dom_sf"/>
</dbReference>
<sequence length="345" mass="38080">MLALMSNKKLVIVTIFLLCAGCIHEGTSAPSPSPRPSLQTKSDIGSTLISGQQVRVNTQANPVRLIPTKALSFVDELHGYGLAASNDELTFLQTSDGGVSWQAKSKVTNQAGPNLLSFLNTRIGWMFTGETSTRKSELRLTSDEGQTWEVIAQDLPGLEGSRGTPYFRFFDRQKGLLAVRTEKDLQLIRTQDGGLTWGVSNRIPFPSKEDGVFTFLSSTEGWFVGPSKKDKETMMLYHMTDGETWEEAGKWPSPGAPQAISFSDAQNGFLLIKKNTSGVQGQSWQWLQTKDGGKTWSQNEFPGTFQPLESKLQVSFPNSTSGWLWDARDLWGTADGGLNWHLLTH</sequence>
<dbReference type="STRING" id="1469647.BC351_32505"/>
<name>A0A1V4HFA2_9BACL</name>
<dbReference type="Proteomes" id="UP000190626">
    <property type="component" value="Unassembled WGS sequence"/>
</dbReference>
<evidence type="ECO:0000313" key="2">
    <source>
        <dbReference type="EMBL" id="OPH52982.1"/>
    </source>
</evidence>
<evidence type="ECO:0000313" key="3">
    <source>
        <dbReference type="Proteomes" id="UP000190626"/>
    </source>
</evidence>
<dbReference type="Gene3D" id="2.130.10.10">
    <property type="entry name" value="YVTN repeat-like/Quinoprotein amine dehydrogenase"/>
    <property type="match status" value="1"/>
</dbReference>
<proteinExistence type="predicted"/>
<dbReference type="PANTHER" id="PTHR47199:SF2">
    <property type="entry name" value="PHOTOSYSTEM II STABILITY_ASSEMBLY FACTOR HCF136, CHLOROPLASTIC"/>
    <property type="match status" value="1"/>
</dbReference>
<dbReference type="PANTHER" id="PTHR47199">
    <property type="entry name" value="PHOTOSYSTEM II STABILITY/ASSEMBLY FACTOR HCF136, CHLOROPLASTIC"/>
    <property type="match status" value="1"/>
</dbReference>
<organism evidence="2 3">
    <name type="scientific">Paenibacillus ferrarius</name>
    <dbReference type="NCBI Taxonomy" id="1469647"/>
    <lineage>
        <taxon>Bacteria</taxon>
        <taxon>Bacillati</taxon>
        <taxon>Bacillota</taxon>
        <taxon>Bacilli</taxon>
        <taxon>Bacillales</taxon>
        <taxon>Paenibacillaceae</taxon>
        <taxon>Paenibacillus</taxon>
    </lineage>
</organism>
<dbReference type="OrthoDB" id="501835at2"/>
<keyword evidence="3" id="KW-1185">Reference proteome</keyword>
<keyword evidence="1" id="KW-0732">Signal</keyword>
<dbReference type="AlphaFoldDB" id="A0A1V4HFA2"/>
<evidence type="ECO:0000256" key="1">
    <source>
        <dbReference type="SAM" id="SignalP"/>
    </source>
</evidence>
<dbReference type="EMBL" id="MBTG01000025">
    <property type="protein sequence ID" value="OPH52982.1"/>
    <property type="molecule type" value="Genomic_DNA"/>
</dbReference>
<dbReference type="SUPFAM" id="SSF110296">
    <property type="entry name" value="Oligoxyloglucan reducing end-specific cellobiohydrolase"/>
    <property type="match status" value="1"/>
</dbReference>